<organism evidence="2 3">
    <name type="scientific">Nocardioides marmoriginsengisoli</name>
    <dbReference type="NCBI Taxonomy" id="661483"/>
    <lineage>
        <taxon>Bacteria</taxon>
        <taxon>Bacillati</taxon>
        <taxon>Actinomycetota</taxon>
        <taxon>Actinomycetes</taxon>
        <taxon>Propionibacteriales</taxon>
        <taxon>Nocardioidaceae</taxon>
        <taxon>Nocardioides</taxon>
    </lineage>
</organism>
<dbReference type="AlphaFoldDB" id="A0A3N0CIQ6"/>
<gene>
    <name evidence="2" type="ORF">EFK50_14290</name>
</gene>
<dbReference type="EMBL" id="RJSE01000007">
    <property type="protein sequence ID" value="RNL62896.1"/>
    <property type="molecule type" value="Genomic_DNA"/>
</dbReference>
<protein>
    <submittedName>
        <fullName evidence="2">Ferredoxin</fullName>
    </submittedName>
</protein>
<dbReference type="Pfam" id="PF13459">
    <property type="entry name" value="Fer4_15"/>
    <property type="match status" value="1"/>
</dbReference>
<dbReference type="Gene3D" id="3.30.70.20">
    <property type="match status" value="1"/>
</dbReference>
<dbReference type="SUPFAM" id="SSF54862">
    <property type="entry name" value="4Fe-4S ferredoxins"/>
    <property type="match status" value="1"/>
</dbReference>
<feature type="region of interest" description="Disordered" evidence="1">
    <location>
        <begin position="39"/>
        <end position="63"/>
    </location>
</feature>
<dbReference type="Proteomes" id="UP000267128">
    <property type="component" value="Unassembled WGS sequence"/>
</dbReference>
<comment type="caution">
    <text evidence="2">The sequence shown here is derived from an EMBL/GenBank/DDBJ whole genome shotgun (WGS) entry which is preliminary data.</text>
</comment>
<evidence type="ECO:0000256" key="1">
    <source>
        <dbReference type="SAM" id="MobiDB-lite"/>
    </source>
</evidence>
<dbReference type="OrthoDB" id="4741951at2"/>
<evidence type="ECO:0000313" key="3">
    <source>
        <dbReference type="Proteomes" id="UP000267128"/>
    </source>
</evidence>
<dbReference type="RefSeq" id="WP_123228188.1">
    <property type="nucleotide sequence ID" value="NZ_RJSE01000007.1"/>
</dbReference>
<accession>A0A3N0CIQ6</accession>
<sequence>MKLAINDRCSGHGRCYALAPNLIAANEYGEAEIIDSGEVPPDQESQATEALHGCPESAVELLS</sequence>
<reference evidence="2 3" key="1">
    <citation type="submission" date="2018-11" db="EMBL/GenBank/DDBJ databases">
        <authorList>
            <person name="Li F."/>
        </authorList>
    </citation>
    <scope>NUCLEOTIDE SEQUENCE [LARGE SCALE GENOMIC DNA]</scope>
    <source>
        <strain evidence="2 3">Gsoil 097</strain>
    </source>
</reference>
<proteinExistence type="predicted"/>
<name>A0A3N0CIQ6_9ACTN</name>
<keyword evidence="3" id="KW-1185">Reference proteome</keyword>
<evidence type="ECO:0000313" key="2">
    <source>
        <dbReference type="EMBL" id="RNL62896.1"/>
    </source>
</evidence>